<keyword evidence="6 11" id="KW-0547">Nucleotide-binding</keyword>
<evidence type="ECO:0000256" key="5">
    <source>
        <dbReference type="ARBA" id="ARBA00022598"/>
    </source>
</evidence>
<dbReference type="EMBL" id="SMGJ01000005">
    <property type="protein sequence ID" value="TCK68324.1"/>
    <property type="molecule type" value="Genomic_DNA"/>
</dbReference>
<dbReference type="SUPFAM" id="SSF47323">
    <property type="entry name" value="Anticodon-binding domain of a subclass of class I aminoacyl-tRNA synthetases"/>
    <property type="match status" value="1"/>
</dbReference>
<dbReference type="FunFam" id="3.40.50.620:FF:000030">
    <property type="entry name" value="Arginine--tRNA ligase"/>
    <property type="match status" value="1"/>
</dbReference>
<feature type="domain" description="Arginyl tRNA synthetase N-terminal" evidence="14">
    <location>
        <begin position="1"/>
        <end position="87"/>
    </location>
</feature>
<gene>
    <name evidence="11" type="primary">argS</name>
    <name evidence="15" type="ORF">EV692_1654</name>
</gene>
<dbReference type="Gene3D" id="3.30.1360.70">
    <property type="entry name" value="Arginyl tRNA synthetase N-terminal domain"/>
    <property type="match status" value="1"/>
</dbReference>
<feature type="domain" description="DALR anticodon binding" evidence="13">
    <location>
        <begin position="460"/>
        <end position="576"/>
    </location>
</feature>
<dbReference type="PANTHER" id="PTHR11956">
    <property type="entry name" value="ARGINYL-TRNA SYNTHETASE"/>
    <property type="match status" value="1"/>
</dbReference>
<dbReference type="AlphaFoldDB" id="A0A4R1KTB2"/>
<keyword evidence="8 11" id="KW-0648">Protein biosynthesis</keyword>
<evidence type="ECO:0000256" key="11">
    <source>
        <dbReference type="HAMAP-Rule" id="MF_00123"/>
    </source>
</evidence>
<dbReference type="SUPFAM" id="SSF55190">
    <property type="entry name" value="Arginyl-tRNA synthetase (ArgRS), N-terminal 'additional' domain"/>
    <property type="match status" value="1"/>
</dbReference>
<reference evidence="15 16" key="1">
    <citation type="submission" date="2019-03" db="EMBL/GenBank/DDBJ databases">
        <title>Genomic Encyclopedia of Type Strains, Phase IV (KMG-IV): sequencing the most valuable type-strain genomes for metagenomic binning, comparative biology and taxonomic classification.</title>
        <authorList>
            <person name="Goeker M."/>
        </authorList>
    </citation>
    <scope>NUCLEOTIDE SEQUENCE [LARGE SCALE GENOMIC DNA]</scope>
    <source>
        <strain evidence="15 16">DSM 10053</strain>
    </source>
</reference>
<protein>
    <recommendedName>
        <fullName evidence="11">Arginine--tRNA ligase</fullName>
        <ecNumber evidence="11">6.1.1.19</ecNumber>
    </recommendedName>
    <alternativeName>
        <fullName evidence="11">Arginyl-tRNA synthetase</fullName>
        <shortName evidence="11">ArgRS</shortName>
    </alternativeName>
</protein>
<evidence type="ECO:0000256" key="6">
    <source>
        <dbReference type="ARBA" id="ARBA00022741"/>
    </source>
</evidence>
<comment type="caution">
    <text evidence="15">The sequence shown here is derived from an EMBL/GenBank/DDBJ whole genome shotgun (WGS) entry which is preliminary data.</text>
</comment>
<comment type="subcellular location">
    <subcellularLocation>
        <location evidence="1 11">Cytoplasm</location>
    </subcellularLocation>
</comment>
<name>A0A4R1KTB2_9PAST</name>
<keyword evidence="4 11" id="KW-0963">Cytoplasm</keyword>
<dbReference type="FunFam" id="1.10.730.10:FF:000001">
    <property type="entry name" value="Arginine--tRNA ligase"/>
    <property type="match status" value="1"/>
</dbReference>
<dbReference type="GO" id="GO:0004814">
    <property type="term" value="F:arginine-tRNA ligase activity"/>
    <property type="evidence" value="ECO:0007669"/>
    <property type="project" value="UniProtKB-UniRule"/>
</dbReference>
<dbReference type="NCBIfam" id="TIGR00456">
    <property type="entry name" value="argS"/>
    <property type="match status" value="1"/>
</dbReference>
<dbReference type="InterPro" id="IPR008909">
    <property type="entry name" value="DALR_anticod-bd"/>
</dbReference>
<dbReference type="Gene3D" id="1.10.730.10">
    <property type="entry name" value="Isoleucyl-tRNA Synthetase, Domain 1"/>
    <property type="match status" value="1"/>
</dbReference>
<dbReference type="SUPFAM" id="SSF52374">
    <property type="entry name" value="Nucleotidylyl transferase"/>
    <property type="match status" value="1"/>
</dbReference>
<accession>A0A4R1KTB2</accession>
<evidence type="ECO:0000256" key="1">
    <source>
        <dbReference type="ARBA" id="ARBA00004496"/>
    </source>
</evidence>
<dbReference type="Pfam" id="PF03485">
    <property type="entry name" value="Arg_tRNA_synt_N"/>
    <property type="match status" value="1"/>
</dbReference>
<dbReference type="SMART" id="SM00836">
    <property type="entry name" value="DALR_1"/>
    <property type="match status" value="1"/>
</dbReference>
<dbReference type="SMART" id="SM01016">
    <property type="entry name" value="Arg_tRNA_synt_N"/>
    <property type="match status" value="1"/>
</dbReference>
<keyword evidence="16" id="KW-1185">Reference proteome</keyword>
<evidence type="ECO:0000256" key="10">
    <source>
        <dbReference type="ARBA" id="ARBA00049339"/>
    </source>
</evidence>
<dbReference type="CDD" id="cd00671">
    <property type="entry name" value="ArgRS_core"/>
    <property type="match status" value="1"/>
</dbReference>
<dbReference type="InterPro" id="IPR005148">
    <property type="entry name" value="Arg-tRNA-synth_N"/>
</dbReference>
<dbReference type="Gene3D" id="3.40.50.620">
    <property type="entry name" value="HUPs"/>
    <property type="match status" value="1"/>
</dbReference>
<evidence type="ECO:0000259" key="13">
    <source>
        <dbReference type="SMART" id="SM00836"/>
    </source>
</evidence>
<dbReference type="InterPro" id="IPR014729">
    <property type="entry name" value="Rossmann-like_a/b/a_fold"/>
</dbReference>
<dbReference type="RefSeq" id="WP_132302255.1">
    <property type="nucleotide sequence ID" value="NZ_CP170642.1"/>
</dbReference>
<evidence type="ECO:0000256" key="9">
    <source>
        <dbReference type="ARBA" id="ARBA00023146"/>
    </source>
</evidence>
<dbReference type="HAMAP" id="MF_00123">
    <property type="entry name" value="Arg_tRNA_synth"/>
    <property type="match status" value="1"/>
</dbReference>
<evidence type="ECO:0000256" key="7">
    <source>
        <dbReference type="ARBA" id="ARBA00022840"/>
    </source>
</evidence>
<dbReference type="OrthoDB" id="9803211at2"/>
<dbReference type="GO" id="GO:0005737">
    <property type="term" value="C:cytoplasm"/>
    <property type="evidence" value="ECO:0007669"/>
    <property type="project" value="UniProtKB-SubCell"/>
</dbReference>
<dbReference type="InterPro" id="IPR036695">
    <property type="entry name" value="Arg-tRNA-synth_N_sf"/>
</dbReference>
<sequence>MNIQTLLSDKIQHAMILAGAENNPEPAVRQSGKPQFGDYQANGIMGVAKKLGLNPREFAQKVLERVELNGIAEKLEIAGPGFINIFLAKEWLADNVEKALSAVNFGIKTNNPQTVVLDYSSPNVAKEMHVGHLRSTIIGDAVARALEFMGNKVIRANHVGDWGTQFGMLIAYLEKMENEQASEMELSDLEAFYRAAKENYDSDEVFAEKARQYVVKLQSGDHYCLTMWKKLVDMTMSQNQLNYNRLNVTLSEQDVMGESLYNPMLPEIVADLKAKGLAVEDDGALVVYLDEFKNKDGEPMGVIVQKKDGGFLYTTTDIAAAKYRYETLQADRALVFTDTRQSQHLQQAWLITRKAGYVPDSFSLEHENFGMMLGKDGKPFKTRSGGTVKLADLLDEAVERASKLINEKSTALSEQEKAAVIEAVAIGSVKYADLSKNRTTDYVFDWNNMLSFEGNTAPYMQYAYTRIRSIFNKTDTDSTALANVHIVLTEDKERALAIKLLQFEEAVQIVTKDGTPHVLCAYLYELAGIFSSFYEHCPILNAPQEIKFSRLKLAQLTERILKQGLDLLGIKTVEKM</sequence>
<evidence type="ECO:0000259" key="14">
    <source>
        <dbReference type="SMART" id="SM01016"/>
    </source>
</evidence>
<dbReference type="InterPro" id="IPR001278">
    <property type="entry name" value="Arg-tRNA-ligase"/>
</dbReference>
<evidence type="ECO:0000256" key="8">
    <source>
        <dbReference type="ARBA" id="ARBA00022917"/>
    </source>
</evidence>
<comment type="similarity">
    <text evidence="2 11 12">Belongs to the class-I aminoacyl-tRNA synthetase family.</text>
</comment>
<dbReference type="PROSITE" id="PS00178">
    <property type="entry name" value="AA_TRNA_LIGASE_I"/>
    <property type="match status" value="1"/>
</dbReference>
<dbReference type="CDD" id="cd07956">
    <property type="entry name" value="Anticodon_Ia_Arg"/>
    <property type="match status" value="1"/>
</dbReference>
<dbReference type="PANTHER" id="PTHR11956:SF5">
    <property type="entry name" value="ARGININE--TRNA LIGASE, CYTOPLASMIC"/>
    <property type="match status" value="1"/>
</dbReference>
<dbReference type="InterPro" id="IPR035684">
    <property type="entry name" value="ArgRS_core"/>
</dbReference>
<keyword evidence="7 11" id="KW-0067">ATP-binding</keyword>
<keyword evidence="9 11" id="KW-0030">Aminoacyl-tRNA synthetase</keyword>
<dbReference type="PRINTS" id="PR01038">
    <property type="entry name" value="TRNASYNTHARG"/>
</dbReference>
<dbReference type="Pfam" id="PF05746">
    <property type="entry name" value="DALR_1"/>
    <property type="match status" value="1"/>
</dbReference>
<keyword evidence="5 11" id="KW-0436">Ligase</keyword>
<feature type="short sequence motif" description="'HIGH' region" evidence="11">
    <location>
        <begin position="122"/>
        <end position="132"/>
    </location>
</feature>
<dbReference type="EC" id="6.1.1.19" evidence="11"/>
<dbReference type="GO" id="GO:0006420">
    <property type="term" value="P:arginyl-tRNA aminoacylation"/>
    <property type="evidence" value="ECO:0007669"/>
    <property type="project" value="UniProtKB-UniRule"/>
</dbReference>
<evidence type="ECO:0000313" key="15">
    <source>
        <dbReference type="EMBL" id="TCK68324.1"/>
    </source>
</evidence>
<evidence type="ECO:0000256" key="4">
    <source>
        <dbReference type="ARBA" id="ARBA00022490"/>
    </source>
</evidence>
<evidence type="ECO:0000256" key="2">
    <source>
        <dbReference type="ARBA" id="ARBA00005594"/>
    </source>
</evidence>
<comment type="catalytic activity">
    <reaction evidence="10 11">
        <text>tRNA(Arg) + L-arginine + ATP = L-arginyl-tRNA(Arg) + AMP + diphosphate</text>
        <dbReference type="Rhea" id="RHEA:20301"/>
        <dbReference type="Rhea" id="RHEA-COMP:9658"/>
        <dbReference type="Rhea" id="RHEA-COMP:9673"/>
        <dbReference type="ChEBI" id="CHEBI:30616"/>
        <dbReference type="ChEBI" id="CHEBI:32682"/>
        <dbReference type="ChEBI" id="CHEBI:33019"/>
        <dbReference type="ChEBI" id="CHEBI:78442"/>
        <dbReference type="ChEBI" id="CHEBI:78513"/>
        <dbReference type="ChEBI" id="CHEBI:456215"/>
        <dbReference type="EC" id="6.1.1.19"/>
    </reaction>
</comment>
<comment type="subunit">
    <text evidence="3 11">Monomer.</text>
</comment>
<dbReference type="InterPro" id="IPR009080">
    <property type="entry name" value="tRNAsynth_Ia_anticodon-bd"/>
</dbReference>
<evidence type="ECO:0000313" key="16">
    <source>
        <dbReference type="Proteomes" id="UP000295496"/>
    </source>
</evidence>
<dbReference type="Proteomes" id="UP000295496">
    <property type="component" value="Unassembled WGS sequence"/>
</dbReference>
<organism evidence="15 16">
    <name type="scientific">Lonepinella koalarum</name>
    <dbReference type="NCBI Taxonomy" id="53417"/>
    <lineage>
        <taxon>Bacteria</taxon>
        <taxon>Pseudomonadati</taxon>
        <taxon>Pseudomonadota</taxon>
        <taxon>Gammaproteobacteria</taxon>
        <taxon>Pasteurellales</taxon>
        <taxon>Pasteurellaceae</taxon>
        <taxon>Lonepinella</taxon>
    </lineage>
</organism>
<dbReference type="InterPro" id="IPR001412">
    <property type="entry name" value="aa-tRNA-synth_I_CS"/>
</dbReference>
<dbReference type="Pfam" id="PF00750">
    <property type="entry name" value="tRNA-synt_1d"/>
    <property type="match status" value="1"/>
</dbReference>
<dbReference type="GO" id="GO:0005524">
    <property type="term" value="F:ATP binding"/>
    <property type="evidence" value="ECO:0007669"/>
    <property type="project" value="UniProtKB-UniRule"/>
</dbReference>
<evidence type="ECO:0000256" key="12">
    <source>
        <dbReference type="RuleBase" id="RU363038"/>
    </source>
</evidence>
<evidence type="ECO:0000256" key="3">
    <source>
        <dbReference type="ARBA" id="ARBA00011245"/>
    </source>
</evidence>
<proteinExistence type="inferred from homology"/>